<evidence type="ECO:0000313" key="9">
    <source>
        <dbReference type="Proteomes" id="UP001360953"/>
    </source>
</evidence>
<feature type="compositionally biased region" description="Low complexity" evidence="5">
    <location>
        <begin position="234"/>
        <end position="246"/>
    </location>
</feature>
<comment type="caution">
    <text evidence="8">The sequence shown here is derived from an EMBL/GenBank/DDBJ whole genome shotgun (WGS) entry which is preliminary data.</text>
</comment>
<feature type="region of interest" description="Disordered" evidence="5">
    <location>
        <begin position="1"/>
        <end position="285"/>
    </location>
</feature>
<sequence length="435" mass="45983">MPDQEGTEDGIEGSTSREKRRSQDDGSDGAVHVAAKDVTVPAAVPPASTSSGTLPISGHATKGTSAADLKPGEAGTGAGESVRKENHSSNDRSAGHGAGWRGQTEQGREDNDQHSSPSNVATTITRGDSPPVHLSNTTDERSTGRPSDDTASGLSTGSSASTANKSKEEGKEHQPSKPEANKLKDKGKRRADDESIDSGPHEHEERRPKELDDTRLSNPNLREATELAALPPFSSSSSSSASGAGSRLPQRRIHGSEDAPGGGDGGDALSQAQSATGSGSSSMRNLSGPLWWQAVQRWWKRHVSVTVEVKGMRDHLALERTFLGYLRTSIALSMTGVILAQLFRLQHSLHPDAHLGFYVLGIPLASTFIACAIAVALLGAFRFWRQQSAIVRGKVLAGGWEVLVIMVGSLLLTTGVFILLVLVDVRREGDSTSKT</sequence>
<gene>
    <name evidence="8" type="ORF">J3D65DRAFT_253531</name>
</gene>
<accession>A0ABR1LZZ7</accession>
<feature type="compositionally biased region" description="Basic and acidic residues" evidence="5">
    <location>
        <begin position="199"/>
        <end position="215"/>
    </location>
</feature>
<evidence type="ECO:0000259" key="7">
    <source>
        <dbReference type="Pfam" id="PF02656"/>
    </source>
</evidence>
<feature type="transmembrane region" description="Helical" evidence="6">
    <location>
        <begin position="355"/>
        <end position="381"/>
    </location>
</feature>
<name>A0ABR1LZZ7_9PEZI</name>
<feature type="compositionally biased region" description="Acidic residues" evidence="5">
    <location>
        <begin position="1"/>
        <end position="11"/>
    </location>
</feature>
<protein>
    <recommendedName>
        <fullName evidence="7">DUF202 domain-containing protein</fullName>
    </recommendedName>
</protein>
<evidence type="ECO:0000256" key="4">
    <source>
        <dbReference type="ARBA" id="ARBA00023136"/>
    </source>
</evidence>
<dbReference type="Pfam" id="PF02656">
    <property type="entry name" value="DUF202"/>
    <property type="match status" value="1"/>
</dbReference>
<comment type="subcellular location">
    <subcellularLocation>
        <location evidence="1">Endomembrane system</location>
        <topology evidence="1">Multi-pass membrane protein</topology>
    </subcellularLocation>
</comment>
<feature type="transmembrane region" description="Helical" evidence="6">
    <location>
        <begin position="322"/>
        <end position="343"/>
    </location>
</feature>
<feature type="domain" description="DUF202" evidence="7">
    <location>
        <begin position="313"/>
        <end position="388"/>
    </location>
</feature>
<keyword evidence="2 6" id="KW-0812">Transmembrane</keyword>
<feature type="compositionally biased region" description="Low complexity" evidence="5">
    <location>
        <begin position="149"/>
        <end position="163"/>
    </location>
</feature>
<feature type="compositionally biased region" description="Polar residues" evidence="5">
    <location>
        <begin position="114"/>
        <end position="126"/>
    </location>
</feature>
<keyword evidence="3 6" id="KW-1133">Transmembrane helix</keyword>
<feature type="transmembrane region" description="Helical" evidence="6">
    <location>
        <begin position="402"/>
        <end position="423"/>
    </location>
</feature>
<dbReference type="PANTHER" id="PTHR34187:SF1">
    <property type="entry name" value="DUF202 DOMAIN-CONTAINING PROTEIN"/>
    <property type="match status" value="1"/>
</dbReference>
<organism evidence="8 9">
    <name type="scientific">Phyllosticta citribraziliensis</name>
    <dbReference type="NCBI Taxonomy" id="989973"/>
    <lineage>
        <taxon>Eukaryota</taxon>
        <taxon>Fungi</taxon>
        <taxon>Dikarya</taxon>
        <taxon>Ascomycota</taxon>
        <taxon>Pezizomycotina</taxon>
        <taxon>Dothideomycetes</taxon>
        <taxon>Dothideomycetes incertae sedis</taxon>
        <taxon>Botryosphaeriales</taxon>
        <taxon>Phyllostictaceae</taxon>
        <taxon>Phyllosticta</taxon>
    </lineage>
</organism>
<feature type="compositionally biased region" description="Basic and acidic residues" evidence="5">
    <location>
        <begin position="138"/>
        <end position="148"/>
    </location>
</feature>
<dbReference type="InterPro" id="IPR052053">
    <property type="entry name" value="IM_YidH-like"/>
</dbReference>
<dbReference type="PANTHER" id="PTHR34187">
    <property type="entry name" value="FGR18P"/>
    <property type="match status" value="1"/>
</dbReference>
<evidence type="ECO:0000256" key="6">
    <source>
        <dbReference type="SAM" id="Phobius"/>
    </source>
</evidence>
<dbReference type="RefSeq" id="XP_066657719.1">
    <property type="nucleotide sequence ID" value="XM_066794826.1"/>
</dbReference>
<feature type="compositionally biased region" description="Basic and acidic residues" evidence="5">
    <location>
        <begin position="15"/>
        <end position="24"/>
    </location>
</feature>
<reference evidence="8 9" key="1">
    <citation type="submission" date="2024-04" db="EMBL/GenBank/DDBJ databases">
        <title>Phyllosticta paracitricarpa is synonymous to the EU quarantine fungus P. citricarpa based on phylogenomic analyses.</title>
        <authorList>
            <consortium name="Lawrence Berkeley National Laboratory"/>
            <person name="Van ingen-buijs V.A."/>
            <person name="Van westerhoven A.C."/>
            <person name="Haridas S."/>
            <person name="Skiadas P."/>
            <person name="Martin F."/>
            <person name="Groenewald J.Z."/>
            <person name="Crous P.W."/>
            <person name="Seidl M.F."/>
        </authorList>
    </citation>
    <scope>NUCLEOTIDE SEQUENCE [LARGE SCALE GENOMIC DNA]</scope>
    <source>
        <strain evidence="8 9">CPC 17464</strain>
    </source>
</reference>
<evidence type="ECO:0000313" key="8">
    <source>
        <dbReference type="EMBL" id="KAK7540788.1"/>
    </source>
</evidence>
<proteinExistence type="predicted"/>
<dbReference type="Proteomes" id="UP001360953">
    <property type="component" value="Unassembled WGS sequence"/>
</dbReference>
<keyword evidence="4 6" id="KW-0472">Membrane</keyword>
<evidence type="ECO:0000256" key="5">
    <source>
        <dbReference type="SAM" id="MobiDB-lite"/>
    </source>
</evidence>
<feature type="compositionally biased region" description="Basic and acidic residues" evidence="5">
    <location>
        <begin position="81"/>
        <end position="94"/>
    </location>
</feature>
<dbReference type="EMBL" id="JBBPEH010000003">
    <property type="protein sequence ID" value="KAK7540788.1"/>
    <property type="molecule type" value="Genomic_DNA"/>
</dbReference>
<dbReference type="InterPro" id="IPR003807">
    <property type="entry name" value="DUF202"/>
</dbReference>
<keyword evidence="9" id="KW-1185">Reference proteome</keyword>
<evidence type="ECO:0000256" key="2">
    <source>
        <dbReference type="ARBA" id="ARBA00022692"/>
    </source>
</evidence>
<evidence type="ECO:0000256" key="3">
    <source>
        <dbReference type="ARBA" id="ARBA00022989"/>
    </source>
</evidence>
<evidence type="ECO:0000256" key="1">
    <source>
        <dbReference type="ARBA" id="ARBA00004127"/>
    </source>
</evidence>
<feature type="compositionally biased region" description="Basic and acidic residues" evidence="5">
    <location>
        <begin position="165"/>
        <end position="184"/>
    </location>
</feature>
<dbReference type="GeneID" id="92027732"/>
<feature type="compositionally biased region" description="Low complexity" evidence="5">
    <location>
        <begin position="270"/>
        <end position="282"/>
    </location>
</feature>